<organism evidence="8 9">
    <name type="scientific">Microlunatus soli</name>
    <dbReference type="NCBI Taxonomy" id="630515"/>
    <lineage>
        <taxon>Bacteria</taxon>
        <taxon>Bacillati</taxon>
        <taxon>Actinomycetota</taxon>
        <taxon>Actinomycetes</taxon>
        <taxon>Propionibacteriales</taxon>
        <taxon>Propionibacteriaceae</taxon>
        <taxon>Microlunatus</taxon>
    </lineage>
</organism>
<keyword evidence="2 6" id="KW-0288">FMN</keyword>
<dbReference type="PANTHER" id="PTHR30011">
    <property type="entry name" value="ALKANESULFONATE MONOOXYGENASE-RELATED"/>
    <property type="match status" value="1"/>
</dbReference>
<feature type="binding site" evidence="6">
    <location>
        <position position="212"/>
    </location>
    <ligand>
        <name>FMN</name>
        <dbReference type="ChEBI" id="CHEBI:58210"/>
    </ligand>
</feature>
<feature type="domain" description="Luciferase-like" evidence="7">
    <location>
        <begin position="28"/>
        <end position="378"/>
    </location>
</feature>
<dbReference type="PANTHER" id="PTHR30011:SF16">
    <property type="entry name" value="C2H2 FINGER DOMAIN TRANSCRIPTION FACTOR (EUROFUNG)-RELATED"/>
    <property type="match status" value="1"/>
</dbReference>
<dbReference type="InterPro" id="IPR011251">
    <property type="entry name" value="Luciferase-like_dom"/>
</dbReference>
<evidence type="ECO:0000256" key="2">
    <source>
        <dbReference type="ARBA" id="ARBA00022643"/>
    </source>
</evidence>
<dbReference type="OrthoDB" id="4437611at2"/>
<dbReference type="Proteomes" id="UP000199103">
    <property type="component" value="Chromosome I"/>
</dbReference>
<dbReference type="InterPro" id="IPR036661">
    <property type="entry name" value="Luciferase-like_sf"/>
</dbReference>
<keyword evidence="4 8" id="KW-0503">Monooxygenase</keyword>
<dbReference type="AlphaFoldDB" id="A0A1H1XS53"/>
<keyword evidence="3" id="KW-0560">Oxidoreductase</keyword>
<dbReference type="SUPFAM" id="SSF51679">
    <property type="entry name" value="Bacterial luciferase-like"/>
    <property type="match status" value="1"/>
</dbReference>
<dbReference type="STRING" id="630515.SAMN04489812_4216"/>
<feature type="binding site" evidence="6">
    <location>
        <position position="56"/>
    </location>
    <ligand>
        <name>FMN</name>
        <dbReference type="ChEBI" id="CHEBI:58210"/>
    </ligand>
</feature>
<dbReference type="InterPro" id="IPR051260">
    <property type="entry name" value="Diverse_substr_monoxygenases"/>
</dbReference>
<name>A0A1H1XS53_9ACTN</name>
<dbReference type="EMBL" id="LT629772">
    <property type="protein sequence ID" value="SDT12023.1"/>
    <property type="molecule type" value="Genomic_DNA"/>
</dbReference>
<evidence type="ECO:0000256" key="5">
    <source>
        <dbReference type="ARBA" id="ARBA00033748"/>
    </source>
</evidence>
<dbReference type="InterPro" id="IPR016215">
    <property type="entry name" value="NTA_MOA"/>
</dbReference>
<evidence type="ECO:0000259" key="7">
    <source>
        <dbReference type="Pfam" id="PF00296"/>
    </source>
</evidence>
<dbReference type="RefSeq" id="WP_091527364.1">
    <property type="nucleotide sequence ID" value="NZ_LT629772.1"/>
</dbReference>
<protein>
    <submittedName>
        <fullName evidence="8">FMN-dependent oxidoreductase, nitrilotriacetate monooxygenase family</fullName>
    </submittedName>
</protein>
<comment type="similarity">
    <text evidence="5">Belongs to the NtaA/SnaA/DszA monooxygenase family.</text>
</comment>
<keyword evidence="1 6" id="KW-0285">Flavoprotein</keyword>
<sequence>MTLAQNRTLGTVAGAGGQGLEIYDQAVDPGRSTIDHATKIAQRAEVARVDALFTADLLRFGDQGPIGNQEPMIFMAALAGITSRIGLIATVTSTFHHPFNLARMFGTLDHVSNGRAAWNLVTSSVGEENYGTALPSPEQRYARAAEVLEVASALWDSWTPGSLVAGPDGHAVLDADKVVPIDHHGEHFDVAGPFNIPPLPQGRPVLFQAGQSDAGVALGARFAEAVFTSLPTLDVAQRYASKIRKAAAAHGRPSGLPLIFSSLHVTYGATEAEAQRKIAQRAERIDFDHGRQRVADMLGGGVDLADLSLDQPVPQSIIPEITSVNGRRGRVEIFSDYIRQGYTLRELIIAAQDTGHWAVSGAPEQIADAIEERFRAGVLDIISVGDLGDDEQHDYVVAGLLPELRRRGLVADDYRGTTLRENLGLPSVGRDRAELAVS</sequence>
<evidence type="ECO:0000256" key="3">
    <source>
        <dbReference type="ARBA" id="ARBA00023002"/>
    </source>
</evidence>
<dbReference type="GO" id="GO:0016705">
    <property type="term" value="F:oxidoreductase activity, acting on paired donors, with incorporation or reduction of molecular oxygen"/>
    <property type="evidence" value="ECO:0007669"/>
    <property type="project" value="InterPro"/>
</dbReference>
<evidence type="ECO:0000256" key="4">
    <source>
        <dbReference type="ARBA" id="ARBA00023033"/>
    </source>
</evidence>
<feature type="binding site" evidence="6">
    <location>
        <position position="141"/>
    </location>
    <ligand>
        <name>FMN</name>
        <dbReference type="ChEBI" id="CHEBI:58210"/>
    </ligand>
</feature>
<accession>A0A1H1XS53</accession>
<dbReference type="Pfam" id="PF00296">
    <property type="entry name" value="Bac_luciferase"/>
    <property type="match status" value="1"/>
</dbReference>
<reference evidence="8 9" key="1">
    <citation type="submission" date="2016-10" db="EMBL/GenBank/DDBJ databases">
        <authorList>
            <person name="de Groot N.N."/>
        </authorList>
    </citation>
    <scope>NUCLEOTIDE SEQUENCE [LARGE SCALE GENOMIC DNA]</scope>
    <source>
        <strain evidence="8 9">DSM 21800</strain>
    </source>
</reference>
<dbReference type="PIRSF" id="PIRSF000337">
    <property type="entry name" value="NTA_MOA"/>
    <property type="match status" value="1"/>
</dbReference>
<keyword evidence="9" id="KW-1185">Reference proteome</keyword>
<evidence type="ECO:0000256" key="6">
    <source>
        <dbReference type="PIRSR" id="PIRSR000337-1"/>
    </source>
</evidence>
<dbReference type="NCBIfam" id="TIGR03860">
    <property type="entry name" value="FMN_nitrolo"/>
    <property type="match status" value="1"/>
</dbReference>
<evidence type="ECO:0000313" key="9">
    <source>
        <dbReference type="Proteomes" id="UP000199103"/>
    </source>
</evidence>
<evidence type="ECO:0000256" key="1">
    <source>
        <dbReference type="ARBA" id="ARBA00022630"/>
    </source>
</evidence>
<proteinExistence type="inferred from homology"/>
<evidence type="ECO:0000313" key="8">
    <source>
        <dbReference type="EMBL" id="SDT12023.1"/>
    </source>
</evidence>
<gene>
    <name evidence="8" type="ORF">SAMN04489812_4216</name>
</gene>
<dbReference type="Gene3D" id="3.20.20.30">
    <property type="entry name" value="Luciferase-like domain"/>
    <property type="match status" value="1"/>
</dbReference>
<feature type="binding site" evidence="6">
    <location>
        <position position="90"/>
    </location>
    <ligand>
        <name>FMN</name>
        <dbReference type="ChEBI" id="CHEBI:58210"/>
    </ligand>
</feature>
<dbReference type="GO" id="GO:0004497">
    <property type="term" value="F:monooxygenase activity"/>
    <property type="evidence" value="ECO:0007669"/>
    <property type="project" value="UniProtKB-KW"/>
</dbReference>